<dbReference type="InterPro" id="IPR012939">
    <property type="entry name" value="Glyco_hydro_92"/>
</dbReference>
<dbReference type="Gene3D" id="3.30.2080.10">
    <property type="entry name" value="GH92 mannosidase domain"/>
    <property type="match status" value="1"/>
</dbReference>
<dbReference type="Proteomes" id="UP001500101">
    <property type="component" value="Unassembled WGS sequence"/>
</dbReference>
<evidence type="ECO:0000256" key="3">
    <source>
        <dbReference type="ARBA" id="ARBA00022837"/>
    </source>
</evidence>
<dbReference type="Gene3D" id="2.70.98.10">
    <property type="match status" value="1"/>
</dbReference>
<feature type="domain" description="Glycosyl hydrolase family 92 N-terminal" evidence="7">
    <location>
        <begin position="44"/>
        <end position="275"/>
    </location>
</feature>
<evidence type="ECO:0000313" key="8">
    <source>
        <dbReference type="EMBL" id="GAA4133839.1"/>
    </source>
</evidence>
<dbReference type="Pfam" id="PF17678">
    <property type="entry name" value="Glyco_hydro_92N"/>
    <property type="match status" value="1"/>
</dbReference>
<dbReference type="PANTHER" id="PTHR12143">
    <property type="entry name" value="PEPTIDE N-GLYCANASE PNGASE -RELATED"/>
    <property type="match status" value="1"/>
</dbReference>
<dbReference type="SUPFAM" id="SSF48208">
    <property type="entry name" value="Six-hairpin glycosidases"/>
    <property type="match status" value="1"/>
</dbReference>
<dbReference type="InterPro" id="IPR005887">
    <property type="entry name" value="GH92_a_mannosidase_put"/>
</dbReference>
<feature type="chain" id="PRO_5045630118" evidence="5">
    <location>
        <begin position="39"/>
        <end position="765"/>
    </location>
</feature>
<keyword evidence="9" id="KW-1185">Reference proteome</keyword>
<dbReference type="InterPro" id="IPR041371">
    <property type="entry name" value="GH92_N"/>
</dbReference>
<evidence type="ECO:0000256" key="1">
    <source>
        <dbReference type="ARBA" id="ARBA00001913"/>
    </source>
</evidence>
<comment type="subunit">
    <text evidence="2">Monomer.</text>
</comment>
<reference evidence="9" key="1">
    <citation type="journal article" date="2019" name="Int. J. Syst. Evol. Microbiol.">
        <title>The Global Catalogue of Microorganisms (GCM) 10K type strain sequencing project: providing services to taxonomists for standard genome sequencing and annotation.</title>
        <authorList>
            <consortium name="The Broad Institute Genomics Platform"/>
            <consortium name="The Broad Institute Genome Sequencing Center for Infectious Disease"/>
            <person name="Wu L."/>
            <person name="Ma J."/>
        </authorList>
    </citation>
    <scope>NUCLEOTIDE SEQUENCE [LARGE SCALE GENOMIC DNA]</scope>
    <source>
        <strain evidence="9">JCM 16704</strain>
    </source>
</reference>
<dbReference type="InterPro" id="IPR050883">
    <property type="entry name" value="PNGase"/>
</dbReference>
<dbReference type="Pfam" id="PF07971">
    <property type="entry name" value="Glyco_hydro_92"/>
    <property type="match status" value="1"/>
</dbReference>
<proteinExistence type="predicted"/>
<evidence type="ECO:0000313" key="9">
    <source>
        <dbReference type="Proteomes" id="UP001500101"/>
    </source>
</evidence>
<dbReference type="Gene3D" id="1.20.1610.10">
    <property type="entry name" value="alpha-1,2-mannosidases domains"/>
    <property type="match status" value="1"/>
</dbReference>
<sequence>MYICNKQFLNLAYMITLNKLKAASIFSVLSLLSFQGNAQELTKYVDPFIGTGGHGHTYPGATVPFSLVQLSPDNGKGGWDWVSGYHISADSIAGFSHMHLSGTGIGDWLDIAIMPLVSPKYQHQLDTRVKFDHQNEQASPGYYSVKLQNGIQAELTATERVGYHRYQFPQGSEATIRLDLNHAYNWDKPTKTAIRILNDSTAVGYRYSTGWANKQHVYFAIRFSKPFAKYLLNGNKTMDKDVELELKQGMSASLAPNAQFIFADSNPVELKVALSTSNEEKALAALQEIPSWNFQAVKANAEAKWEKELGKIKVVSSDERLKKIFYSALYHTAVSPTLYSDQDGAYKNYKGEVHSMANGGQRYTLFSLWDTFRALKPLFTITQADRYTDMLNSMLAFYDENGLLPVWDLSTFETNTMTGYHAIPVLADAILKDWPGLDQERAYKAMLGSAFQKIREVPAYIEYGYVPQDVNGGSVTKTLEYAFDDYCISLVAKKLGKTADYEAFTKRAKNYQHHFDPKSGFMRAKLKDGSFVEPFDPFYSEHDFDKSQYIEGNAWQHSFFVPHDVRGLANLFPKKDGLDKMLDKLFAAPSYMTGENKSPDASGFIGQYAHGNEPSHHIAYMYSYLGKPWKTQEKVRTILDSMYHDRPDGYAGNEDAGQMSAWAVWSMMGLYPASPVNGEYVFGSPSLDGAHISMPSGKTFSIVVKNNSPKNVYIKSVRLDGKIYNKSYIRHSDMLNGGTLEFLMSDKPNKKFGKHKKNQPTSMEN</sequence>
<dbReference type="PANTHER" id="PTHR12143:SF39">
    <property type="entry name" value="SECRETED PROTEIN"/>
    <property type="match status" value="1"/>
</dbReference>
<feature type="region of interest" description="Disordered" evidence="4">
    <location>
        <begin position="746"/>
        <end position="765"/>
    </location>
</feature>
<dbReference type="InterPro" id="IPR014718">
    <property type="entry name" value="GH-type_carb-bd"/>
</dbReference>
<evidence type="ECO:0000256" key="5">
    <source>
        <dbReference type="SAM" id="SignalP"/>
    </source>
</evidence>
<name>A0ABP7YBY2_9SPHI</name>
<keyword evidence="3" id="KW-0106">Calcium</keyword>
<evidence type="ECO:0000259" key="6">
    <source>
        <dbReference type="Pfam" id="PF07971"/>
    </source>
</evidence>
<dbReference type="GO" id="GO:0016787">
    <property type="term" value="F:hydrolase activity"/>
    <property type="evidence" value="ECO:0007669"/>
    <property type="project" value="UniProtKB-KW"/>
</dbReference>
<protein>
    <submittedName>
        <fullName evidence="8">GH92 family glycosyl hydrolase</fullName>
    </submittedName>
</protein>
<evidence type="ECO:0000256" key="2">
    <source>
        <dbReference type="ARBA" id="ARBA00011245"/>
    </source>
</evidence>
<evidence type="ECO:0000259" key="7">
    <source>
        <dbReference type="Pfam" id="PF17678"/>
    </source>
</evidence>
<dbReference type="NCBIfam" id="TIGR01180">
    <property type="entry name" value="aman2_put"/>
    <property type="match status" value="1"/>
</dbReference>
<comment type="caution">
    <text evidence="8">The sequence shown here is derived from an EMBL/GenBank/DDBJ whole genome shotgun (WGS) entry which is preliminary data.</text>
</comment>
<gene>
    <name evidence="8" type="ORF">GCM10022216_06270</name>
</gene>
<comment type="cofactor">
    <cofactor evidence="1">
        <name>Ca(2+)</name>
        <dbReference type="ChEBI" id="CHEBI:29108"/>
    </cofactor>
</comment>
<evidence type="ECO:0000256" key="4">
    <source>
        <dbReference type="SAM" id="MobiDB-lite"/>
    </source>
</evidence>
<accession>A0ABP7YBY2</accession>
<feature type="domain" description="Glycosyl hydrolase family 92" evidence="6">
    <location>
        <begin position="287"/>
        <end position="745"/>
    </location>
</feature>
<dbReference type="EMBL" id="BAAAZI010000004">
    <property type="protein sequence ID" value="GAA4133839.1"/>
    <property type="molecule type" value="Genomic_DNA"/>
</dbReference>
<dbReference type="InterPro" id="IPR008928">
    <property type="entry name" value="6-hairpin_glycosidase_sf"/>
</dbReference>
<organism evidence="8 9">
    <name type="scientific">Sphingobacterium kyonggiense</name>
    <dbReference type="NCBI Taxonomy" id="714075"/>
    <lineage>
        <taxon>Bacteria</taxon>
        <taxon>Pseudomonadati</taxon>
        <taxon>Bacteroidota</taxon>
        <taxon>Sphingobacteriia</taxon>
        <taxon>Sphingobacteriales</taxon>
        <taxon>Sphingobacteriaceae</taxon>
        <taxon>Sphingobacterium</taxon>
    </lineage>
</organism>
<keyword evidence="5" id="KW-0732">Signal</keyword>
<dbReference type="Gene3D" id="1.20.1050.60">
    <property type="entry name" value="alpha-1,2-mannosidase"/>
    <property type="match status" value="1"/>
</dbReference>
<keyword evidence="8" id="KW-0378">Hydrolase</keyword>
<feature type="signal peptide" evidence="5">
    <location>
        <begin position="1"/>
        <end position="38"/>
    </location>
</feature>